<keyword evidence="6" id="KW-1185">Reference proteome</keyword>
<evidence type="ECO:0000259" key="4">
    <source>
        <dbReference type="Pfam" id="PF13613"/>
    </source>
</evidence>
<dbReference type="GO" id="GO:0046872">
    <property type="term" value="F:metal ion binding"/>
    <property type="evidence" value="ECO:0007669"/>
    <property type="project" value="UniProtKB-KW"/>
</dbReference>
<dbReference type="EnsemblMetazoa" id="XM_008184137.1">
    <property type="protein sequence ID" value="XP_008182359.1"/>
    <property type="gene ID" value="LOC103309225"/>
</dbReference>
<feature type="domain" description="Transposase Helix-turn-helix" evidence="4">
    <location>
        <begin position="220"/>
        <end position="266"/>
    </location>
</feature>
<feature type="domain" description="DDE Tnp4" evidence="3">
    <location>
        <begin position="299"/>
        <end position="456"/>
    </location>
</feature>
<evidence type="ECO:0008006" key="7">
    <source>
        <dbReference type="Google" id="ProtNLM"/>
    </source>
</evidence>
<dbReference type="GeneID" id="103309225"/>
<dbReference type="PANTHER" id="PTHR23080">
    <property type="entry name" value="THAP DOMAIN PROTEIN"/>
    <property type="match status" value="1"/>
</dbReference>
<keyword evidence="2" id="KW-0479">Metal-binding</keyword>
<accession>A0A8R2F9C6</accession>
<dbReference type="PANTHER" id="PTHR23080:SF133">
    <property type="entry name" value="SI:CH211-262I1.5-RELATED"/>
    <property type="match status" value="1"/>
</dbReference>
<reference evidence="5" key="2">
    <citation type="submission" date="2022-06" db="UniProtKB">
        <authorList>
            <consortium name="EnsemblMetazoa"/>
        </authorList>
    </citation>
    <scope>IDENTIFICATION</scope>
</reference>
<dbReference type="Pfam" id="PF13613">
    <property type="entry name" value="HTH_Tnp_4"/>
    <property type="match status" value="1"/>
</dbReference>
<dbReference type="RefSeq" id="XP_008182359.1">
    <property type="nucleotide sequence ID" value="XM_008184137.1"/>
</dbReference>
<dbReference type="OrthoDB" id="6483946at2759"/>
<dbReference type="InterPro" id="IPR027806">
    <property type="entry name" value="HARBI1_dom"/>
</dbReference>
<sequence length="473" mass="54138">MKQERLNALMVLTVEQEMAVNVDADAVIDDLKIAVDFKRRIRTDEPKSGARVCSCHFEDNKKENDPTILPHRSQHFNLHHLTLEKKTRKKLFKQIPIQMDVIPVQCDDQLVVNELVANEIPLDLSTTSKSIICTDSVNSSNIASIIHESENYFLKEENKAMKLKLKQLNLSFNYENLSQNNELLQSYTGLPTNDIFMALYNLLKNSKLHYHFGWKVESISKPDQLLITLMKLRHNFPHFDLATRFKCSRSTITNISITWINILHNVLFLKCMNKIPSRQKNQTCLPDSFKPFMNCRIVIDCTEIFTSVSRQSMNIQRDTYSSYKHRNTWKVLIGIAPNGVVTFVSSLFPGSTSDKVITLKSGLLEQLVQGDLILADKGFLIRDILPPGVSLNLPPFLDTPQFTPQQVLQTEVIAKARIHIERAIQRIKCFAILNFIPSTMMKQAEQIFQVVAALTNLQHPLIHEVENKMVNPS</sequence>
<dbReference type="AlphaFoldDB" id="A0A8R2F9C6"/>
<evidence type="ECO:0000256" key="2">
    <source>
        <dbReference type="ARBA" id="ARBA00022723"/>
    </source>
</evidence>
<evidence type="ECO:0000313" key="6">
    <source>
        <dbReference type="Proteomes" id="UP000007819"/>
    </source>
</evidence>
<proteinExistence type="predicted"/>
<dbReference type="Proteomes" id="UP000007819">
    <property type="component" value="Unassembled WGS sequence"/>
</dbReference>
<evidence type="ECO:0000313" key="5">
    <source>
        <dbReference type="EnsemblMetazoa" id="XP_008182359.1"/>
    </source>
</evidence>
<dbReference type="Pfam" id="PF13359">
    <property type="entry name" value="DDE_Tnp_4"/>
    <property type="match status" value="1"/>
</dbReference>
<organism evidence="5 6">
    <name type="scientific">Acyrthosiphon pisum</name>
    <name type="common">Pea aphid</name>
    <dbReference type="NCBI Taxonomy" id="7029"/>
    <lineage>
        <taxon>Eukaryota</taxon>
        <taxon>Metazoa</taxon>
        <taxon>Ecdysozoa</taxon>
        <taxon>Arthropoda</taxon>
        <taxon>Hexapoda</taxon>
        <taxon>Insecta</taxon>
        <taxon>Pterygota</taxon>
        <taxon>Neoptera</taxon>
        <taxon>Paraneoptera</taxon>
        <taxon>Hemiptera</taxon>
        <taxon>Sternorrhyncha</taxon>
        <taxon>Aphidomorpha</taxon>
        <taxon>Aphidoidea</taxon>
        <taxon>Aphididae</taxon>
        <taxon>Macrosiphini</taxon>
        <taxon>Acyrthosiphon</taxon>
    </lineage>
</organism>
<dbReference type="KEGG" id="api:103309225"/>
<dbReference type="InterPro" id="IPR027805">
    <property type="entry name" value="Transposase_HTH_dom"/>
</dbReference>
<protein>
    <recommendedName>
        <fullName evidence="7">DDE Tnp4 domain-containing protein</fullName>
    </recommendedName>
</protein>
<name>A0A8R2F9C6_ACYPI</name>
<reference evidence="6" key="1">
    <citation type="submission" date="2010-06" db="EMBL/GenBank/DDBJ databases">
        <authorList>
            <person name="Jiang H."/>
            <person name="Abraham K."/>
            <person name="Ali S."/>
            <person name="Alsbrooks S.L."/>
            <person name="Anim B.N."/>
            <person name="Anosike U.S."/>
            <person name="Attaway T."/>
            <person name="Bandaranaike D.P."/>
            <person name="Battles P.K."/>
            <person name="Bell S.N."/>
            <person name="Bell A.V."/>
            <person name="Beltran B."/>
            <person name="Bickham C."/>
            <person name="Bustamante Y."/>
            <person name="Caleb T."/>
            <person name="Canada A."/>
            <person name="Cardenas V."/>
            <person name="Carter K."/>
            <person name="Chacko J."/>
            <person name="Chandrabose M.N."/>
            <person name="Chavez D."/>
            <person name="Chavez A."/>
            <person name="Chen L."/>
            <person name="Chu H.-S."/>
            <person name="Claassen K.J."/>
            <person name="Cockrell R."/>
            <person name="Collins M."/>
            <person name="Cooper J.A."/>
            <person name="Cree A."/>
            <person name="Curry S.M."/>
            <person name="Da Y."/>
            <person name="Dao M.D."/>
            <person name="Das B."/>
            <person name="Davila M.-L."/>
            <person name="Davy-Carroll L."/>
            <person name="Denson S."/>
            <person name="Dinh H."/>
            <person name="Ebong V.E."/>
            <person name="Edwards J.R."/>
            <person name="Egan A."/>
            <person name="El-Daye J."/>
            <person name="Escobedo L."/>
            <person name="Fernandez S."/>
            <person name="Fernando P.R."/>
            <person name="Flagg N."/>
            <person name="Forbes L.D."/>
            <person name="Fowler R.G."/>
            <person name="Fu Q."/>
            <person name="Gabisi R.A."/>
            <person name="Ganer J."/>
            <person name="Garbino Pronczuk A."/>
            <person name="Garcia R.M."/>
            <person name="Garner T."/>
            <person name="Garrett T.E."/>
            <person name="Gonzalez D.A."/>
            <person name="Hamid H."/>
            <person name="Hawkins E.S."/>
            <person name="Hirani K."/>
            <person name="Hogues M.E."/>
            <person name="Hollins B."/>
            <person name="Hsiao C.-H."/>
            <person name="Jabil R."/>
            <person name="James M.L."/>
            <person name="Jhangiani S.N."/>
            <person name="Johnson B."/>
            <person name="Johnson Q."/>
            <person name="Joshi V."/>
            <person name="Kalu J.B."/>
            <person name="Kam C."/>
            <person name="Kashfia A."/>
            <person name="Keebler J."/>
            <person name="Kisamo H."/>
            <person name="Kovar C.L."/>
            <person name="Lago L.A."/>
            <person name="Lai C.-Y."/>
            <person name="Laidlaw J."/>
            <person name="Lara F."/>
            <person name="Le T.-K."/>
            <person name="Lee S.L."/>
            <person name="Legall F.H."/>
            <person name="Lemon S.J."/>
            <person name="Lewis L.R."/>
            <person name="Li B."/>
            <person name="Liu Y."/>
            <person name="Liu Y.-S."/>
            <person name="Lopez J."/>
            <person name="Lozado R.J."/>
            <person name="Lu J."/>
            <person name="Madu R.C."/>
            <person name="Maheshwari M."/>
            <person name="Maheshwari R."/>
            <person name="Malloy K."/>
            <person name="Martinez E."/>
            <person name="Mathew T."/>
            <person name="Mercado I.C."/>
            <person name="Mercado C."/>
            <person name="Meyer B."/>
            <person name="Montgomery K."/>
            <person name="Morgan M.B."/>
            <person name="Munidasa M."/>
            <person name="Nazareth L.V."/>
            <person name="Nelson J."/>
            <person name="Ng B.M."/>
            <person name="Nguyen N.B."/>
            <person name="Nguyen P.Q."/>
            <person name="Nguyen T."/>
            <person name="Obregon M."/>
            <person name="Okwuonu G.O."/>
            <person name="Onwere C.G."/>
            <person name="Orozco G."/>
            <person name="Parra A."/>
            <person name="Patel S."/>
            <person name="Patil S."/>
            <person name="Perez A."/>
            <person name="Perez Y."/>
            <person name="Pham C."/>
            <person name="Primus E.L."/>
            <person name="Pu L.-L."/>
            <person name="Puazo M."/>
            <person name="Qin X."/>
            <person name="Quiroz J.B."/>
            <person name="Reese J."/>
            <person name="Richards S."/>
            <person name="Rives C.M."/>
            <person name="Robberts R."/>
            <person name="Ruiz S.J."/>
            <person name="Ruiz M.J."/>
            <person name="Santibanez J."/>
            <person name="Schneider B.W."/>
            <person name="Sisson I."/>
            <person name="Smith M."/>
            <person name="Sodergren E."/>
            <person name="Song X.-Z."/>
            <person name="Song B.B."/>
            <person name="Summersgill H."/>
            <person name="Thelus R."/>
            <person name="Thornton R.D."/>
            <person name="Trejos Z.Y."/>
            <person name="Usmani K."/>
            <person name="Vattathil S."/>
            <person name="Villasana D."/>
            <person name="Walker D.L."/>
            <person name="Wang S."/>
            <person name="Wang K."/>
            <person name="White C.S."/>
            <person name="Williams A.C."/>
            <person name="Williamson J."/>
            <person name="Wilson K."/>
            <person name="Woghiren I.O."/>
            <person name="Woodworth J.R."/>
            <person name="Worley K.C."/>
            <person name="Wright R.A."/>
            <person name="Wu W."/>
            <person name="Young L."/>
            <person name="Zhang L."/>
            <person name="Zhang J."/>
            <person name="Zhu Y."/>
            <person name="Muzny D.M."/>
            <person name="Weinstock G."/>
            <person name="Gibbs R.A."/>
        </authorList>
    </citation>
    <scope>NUCLEOTIDE SEQUENCE [LARGE SCALE GENOMIC DNA]</scope>
    <source>
        <strain evidence="6">LSR1</strain>
    </source>
</reference>
<comment type="cofactor">
    <cofactor evidence="1">
        <name>a divalent metal cation</name>
        <dbReference type="ChEBI" id="CHEBI:60240"/>
    </cofactor>
</comment>
<evidence type="ECO:0000256" key="1">
    <source>
        <dbReference type="ARBA" id="ARBA00001968"/>
    </source>
</evidence>
<evidence type="ECO:0000259" key="3">
    <source>
        <dbReference type="Pfam" id="PF13359"/>
    </source>
</evidence>